<feature type="transmembrane region" description="Helical" evidence="1">
    <location>
        <begin position="330"/>
        <end position="347"/>
    </location>
</feature>
<dbReference type="RefSeq" id="WP_319973894.1">
    <property type="nucleotide sequence ID" value="NZ_JAXAVU010000004.1"/>
</dbReference>
<accession>A0ABU4UQ05</accession>
<feature type="transmembrane region" description="Helical" evidence="1">
    <location>
        <begin position="299"/>
        <end position="318"/>
    </location>
</feature>
<organism evidence="2 3">
    <name type="scientific">Lentzea sokolovensis</name>
    <dbReference type="NCBI Taxonomy" id="3095429"/>
    <lineage>
        <taxon>Bacteria</taxon>
        <taxon>Bacillati</taxon>
        <taxon>Actinomycetota</taxon>
        <taxon>Actinomycetes</taxon>
        <taxon>Pseudonocardiales</taxon>
        <taxon>Pseudonocardiaceae</taxon>
        <taxon>Lentzea</taxon>
    </lineage>
</organism>
<keyword evidence="1" id="KW-0812">Transmembrane</keyword>
<reference evidence="2 3" key="2">
    <citation type="submission" date="2023-11" db="EMBL/GenBank/DDBJ databases">
        <authorList>
            <person name="Lara A.C."/>
            <person name="Chronakova A."/>
        </authorList>
    </citation>
    <scope>NUCLEOTIDE SEQUENCE [LARGE SCALE GENOMIC DNA]</scope>
    <source>
        <strain evidence="2 3">BCCO 10_0061</strain>
    </source>
</reference>
<protein>
    <submittedName>
        <fullName evidence="2">Uncharacterized protein</fullName>
    </submittedName>
</protein>
<comment type="caution">
    <text evidence="2">The sequence shown here is derived from an EMBL/GenBank/DDBJ whole genome shotgun (WGS) entry which is preliminary data.</text>
</comment>
<name>A0ABU4UQ05_9PSEU</name>
<keyword evidence="1" id="KW-1133">Transmembrane helix</keyword>
<evidence type="ECO:0000313" key="2">
    <source>
        <dbReference type="EMBL" id="MDX8141568.1"/>
    </source>
</evidence>
<dbReference type="Proteomes" id="UP001285352">
    <property type="component" value="Unassembled WGS sequence"/>
</dbReference>
<reference evidence="2 3" key="1">
    <citation type="submission" date="2023-11" db="EMBL/GenBank/DDBJ databases">
        <title>Lentzea sokolovensis, sp. nov., Lentzea kristufkii, sp. nov., and Lentzea miocenensis, sp. nov., rare actinobacteria from Sokolov Coal Basin, Miocene lacustrine sediment, Czech Republic.</title>
        <authorList>
            <person name="Lara A."/>
            <person name="Kotroba L."/>
            <person name="Nouioui I."/>
            <person name="Neumann-Schaal M."/>
            <person name="Mast Y."/>
            <person name="Chronakova A."/>
        </authorList>
    </citation>
    <scope>NUCLEOTIDE SEQUENCE [LARGE SCALE GENOMIC DNA]</scope>
    <source>
        <strain evidence="2 3">BCCO 10_0061</strain>
    </source>
</reference>
<proteinExistence type="predicted"/>
<gene>
    <name evidence="2" type="ORF">SK854_05550</name>
</gene>
<feature type="transmembrane region" description="Helical" evidence="1">
    <location>
        <begin position="353"/>
        <end position="375"/>
    </location>
</feature>
<evidence type="ECO:0000313" key="3">
    <source>
        <dbReference type="Proteomes" id="UP001285352"/>
    </source>
</evidence>
<sequence length="431" mass="45874">MEAHRDWSRSNGLLGVVAREAMTRAARGTPQGQVLQTGRVLLELARADIHGNWSQFWLHTGFPKPYKLLDAADGARPSDSTWNGVPMSSDLHASLALAQTFTRVYEMSPVVPGGLVLALVSKQDSGATRALLTNGEISHPELLEVVQRELLGVALENLDQVIAAAPRQEGVHQDWTGLAADAAGSRTPDDLDLLTVISRAGQVLASSNGPLIARVLDEFTDEARAMGTHDAQEVLRYARTGFETVEPNNGQVLFALTERPSPAVAAVLRTAGISPPLVAAGAMEQLDAAADPPSIGVPVLVWTVANLVLTLMVIGLIIKHAAGPGSWWELGFVAAAMLGPPAVSAWVPGVLSLGLAVVNPVAGLVLAVEAVLGWVREQQERRALTARTGVPLSNAEHRAWLQRRRYTAGQLAAKDRALVPFRAMRSGLSQE</sequence>
<evidence type="ECO:0000256" key="1">
    <source>
        <dbReference type="SAM" id="Phobius"/>
    </source>
</evidence>
<dbReference type="EMBL" id="JAXAVU010000004">
    <property type="protein sequence ID" value="MDX8141568.1"/>
    <property type="molecule type" value="Genomic_DNA"/>
</dbReference>
<keyword evidence="3" id="KW-1185">Reference proteome</keyword>
<keyword evidence="1" id="KW-0472">Membrane</keyword>